<evidence type="ECO:0000313" key="5">
    <source>
        <dbReference type="Proteomes" id="UP000019804"/>
    </source>
</evidence>
<proteinExistence type="inferred from homology"/>
<dbReference type="Proteomes" id="UP000019804">
    <property type="component" value="Unassembled WGS sequence"/>
</dbReference>
<reference evidence="5" key="1">
    <citation type="journal article" date="2014" name="Nat. Commun.">
        <title>Genomic adaptations of the halophilic Dead Sea filamentous fungus Eurotium rubrum.</title>
        <authorList>
            <person name="Kis-Papo T."/>
            <person name="Weig A.R."/>
            <person name="Riley R."/>
            <person name="Persoh D."/>
            <person name="Salamov A."/>
            <person name="Sun H."/>
            <person name="Lipzen A."/>
            <person name="Wasser S.P."/>
            <person name="Rambold G."/>
            <person name="Grigoriev I.V."/>
            <person name="Nevo E."/>
        </authorList>
    </citation>
    <scope>NUCLEOTIDE SEQUENCE [LARGE SCALE GENOMIC DNA]</scope>
    <source>
        <strain evidence="5">CBS 135680</strain>
    </source>
</reference>
<accession>A0A017S093</accession>
<protein>
    <recommendedName>
        <fullName evidence="2">mRNA stability protein</fullName>
    </recommendedName>
</protein>
<gene>
    <name evidence="4" type="ORF">EURHEDRAFT_467222</name>
</gene>
<dbReference type="Pfam" id="PF04667">
    <property type="entry name" value="Endosulfine"/>
    <property type="match status" value="1"/>
</dbReference>
<dbReference type="STRING" id="1388766.A0A017S093"/>
<dbReference type="HOGENOM" id="CLU_101493_3_2_1"/>
<dbReference type="OrthoDB" id="5949865at2759"/>
<dbReference type="InterPro" id="IPR006760">
    <property type="entry name" value="Endosulphine"/>
</dbReference>
<comment type="similarity">
    <text evidence="1 2">Belongs to the endosulfine family.</text>
</comment>
<name>A0A017S093_ASPRC</name>
<dbReference type="EMBL" id="KK088460">
    <property type="protein sequence ID" value="EYE90377.1"/>
    <property type="molecule type" value="Genomic_DNA"/>
</dbReference>
<evidence type="ECO:0000256" key="3">
    <source>
        <dbReference type="SAM" id="MobiDB-lite"/>
    </source>
</evidence>
<sequence>QVLTDMWKERKYFDSGDYALSAANRATDNSAIQTGTARPLRKRISHPYDSVLNTSNANNDANKDLLIERNLGPEMTDSPLHWRTNMGDGKPRKWQGTELKHQQ</sequence>
<dbReference type="AlphaFoldDB" id="A0A017S093"/>
<organism evidence="4 5">
    <name type="scientific">Aspergillus ruber (strain CBS 135680)</name>
    <dbReference type="NCBI Taxonomy" id="1388766"/>
    <lineage>
        <taxon>Eukaryota</taxon>
        <taxon>Fungi</taxon>
        <taxon>Dikarya</taxon>
        <taxon>Ascomycota</taxon>
        <taxon>Pezizomycotina</taxon>
        <taxon>Eurotiomycetes</taxon>
        <taxon>Eurotiomycetidae</taxon>
        <taxon>Eurotiales</taxon>
        <taxon>Aspergillaceae</taxon>
        <taxon>Aspergillus</taxon>
        <taxon>Aspergillus subgen. Aspergillus</taxon>
    </lineage>
</organism>
<dbReference type="GeneID" id="63700286"/>
<comment type="function">
    <text evidence="2">Plays an essential role in initiation of the G0 program by preventing the degradation of specific nutrient-regulated mRNAs via the 5'-3' mRNA decay pathway.</text>
</comment>
<dbReference type="RefSeq" id="XP_040634067.1">
    <property type="nucleotide sequence ID" value="XM_040785162.1"/>
</dbReference>
<keyword evidence="5" id="KW-1185">Reference proteome</keyword>
<evidence type="ECO:0000256" key="2">
    <source>
        <dbReference type="RuleBase" id="RU363120"/>
    </source>
</evidence>
<evidence type="ECO:0000313" key="4">
    <source>
        <dbReference type="EMBL" id="EYE90377.1"/>
    </source>
</evidence>
<feature type="non-terminal residue" evidence="4">
    <location>
        <position position="1"/>
    </location>
</feature>
<evidence type="ECO:0000256" key="1">
    <source>
        <dbReference type="ARBA" id="ARBA00010520"/>
    </source>
</evidence>
<feature type="region of interest" description="Disordered" evidence="3">
    <location>
        <begin position="71"/>
        <end position="103"/>
    </location>
</feature>